<protein>
    <submittedName>
        <fullName evidence="6">DNA-binding NarL/FixJ family response regulator</fullName>
    </submittedName>
</protein>
<organism evidence="6 7">
    <name type="scientific">Dyadobacter jiangsuensis</name>
    <dbReference type="NCBI Taxonomy" id="1591085"/>
    <lineage>
        <taxon>Bacteria</taxon>
        <taxon>Pseudomonadati</taxon>
        <taxon>Bacteroidota</taxon>
        <taxon>Cytophagia</taxon>
        <taxon>Cytophagales</taxon>
        <taxon>Spirosomataceae</taxon>
        <taxon>Dyadobacter</taxon>
    </lineage>
</organism>
<dbReference type="InterPro" id="IPR001789">
    <property type="entry name" value="Sig_transdc_resp-reg_receiver"/>
</dbReference>
<dbReference type="RefSeq" id="WP_106599766.1">
    <property type="nucleotide sequence ID" value="NZ_PYAS01000032.1"/>
</dbReference>
<feature type="domain" description="Response regulatory" evidence="5">
    <location>
        <begin position="3"/>
        <end position="119"/>
    </location>
</feature>
<keyword evidence="2 6" id="KW-0238">DNA-binding</keyword>
<dbReference type="PROSITE" id="PS50043">
    <property type="entry name" value="HTH_LUXR_2"/>
    <property type="match status" value="1"/>
</dbReference>
<accession>A0A2P8F995</accession>
<dbReference type="PROSITE" id="PS00622">
    <property type="entry name" value="HTH_LUXR_1"/>
    <property type="match status" value="1"/>
</dbReference>
<dbReference type="OrthoDB" id="965844at2"/>
<dbReference type="GO" id="GO:0006355">
    <property type="term" value="P:regulation of DNA-templated transcription"/>
    <property type="evidence" value="ECO:0007669"/>
    <property type="project" value="InterPro"/>
</dbReference>
<dbReference type="SUPFAM" id="SSF46894">
    <property type="entry name" value="C-terminal effector domain of the bipartite response regulators"/>
    <property type="match status" value="1"/>
</dbReference>
<dbReference type="InterPro" id="IPR000792">
    <property type="entry name" value="Tscrpt_reg_LuxR_C"/>
</dbReference>
<dbReference type="GO" id="GO:0000160">
    <property type="term" value="P:phosphorelay signal transduction system"/>
    <property type="evidence" value="ECO:0007669"/>
    <property type="project" value="InterPro"/>
</dbReference>
<name>A0A2P8F995_9BACT</name>
<gene>
    <name evidence="6" type="ORF">CLV60_13222</name>
</gene>
<dbReference type="GO" id="GO:0003677">
    <property type="term" value="F:DNA binding"/>
    <property type="evidence" value="ECO:0007669"/>
    <property type="project" value="UniProtKB-KW"/>
</dbReference>
<dbReference type="InterPro" id="IPR058245">
    <property type="entry name" value="NreC/VraR/RcsB-like_REC"/>
</dbReference>
<dbReference type="SMART" id="SM00448">
    <property type="entry name" value="REC"/>
    <property type="match status" value="1"/>
</dbReference>
<feature type="domain" description="HTH luxR-type" evidence="4">
    <location>
        <begin position="142"/>
        <end position="203"/>
    </location>
</feature>
<dbReference type="EMBL" id="PYAS01000032">
    <property type="protein sequence ID" value="PSL18242.1"/>
    <property type="molecule type" value="Genomic_DNA"/>
</dbReference>
<evidence type="ECO:0000259" key="5">
    <source>
        <dbReference type="PROSITE" id="PS50110"/>
    </source>
</evidence>
<keyword evidence="7" id="KW-1185">Reference proteome</keyword>
<dbReference type="Gene3D" id="1.10.10.10">
    <property type="entry name" value="Winged helix-like DNA-binding domain superfamily/Winged helix DNA-binding domain"/>
    <property type="match status" value="1"/>
</dbReference>
<dbReference type="Proteomes" id="UP000241964">
    <property type="component" value="Unassembled WGS sequence"/>
</dbReference>
<dbReference type="InterPro" id="IPR039420">
    <property type="entry name" value="WalR-like"/>
</dbReference>
<dbReference type="PANTHER" id="PTHR43214">
    <property type="entry name" value="TWO-COMPONENT RESPONSE REGULATOR"/>
    <property type="match status" value="1"/>
</dbReference>
<dbReference type="InterPro" id="IPR016032">
    <property type="entry name" value="Sig_transdc_resp-reg_C-effctor"/>
</dbReference>
<dbReference type="PROSITE" id="PS50110">
    <property type="entry name" value="RESPONSE_REGULATORY"/>
    <property type="match status" value="1"/>
</dbReference>
<dbReference type="CDD" id="cd17535">
    <property type="entry name" value="REC_NarL-like"/>
    <property type="match status" value="1"/>
</dbReference>
<comment type="caution">
    <text evidence="6">The sequence shown here is derived from an EMBL/GenBank/DDBJ whole genome shotgun (WGS) entry which is preliminary data.</text>
</comment>
<feature type="modified residue" description="4-aspartylphosphate" evidence="3">
    <location>
        <position position="54"/>
    </location>
</feature>
<keyword evidence="1 3" id="KW-0597">Phosphoprotein</keyword>
<dbReference type="Pfam" id="PF00196">
    <property type="entry name" value="GerE"/>
    <property type="match status" value="1"/>
</dbReference>
<reference evidence="6 7" key="1">
    <citation type="submission" date="2018-03" db="EMBL/GenBank/DDBJ databases">
        <title>Genomic Encyclopedia of Archaeal and Bacterial Type Strains, Phase II (KMG-II): from individual species to whole genera.</title>
        <authorList>
            <person name="Goeker M."/>
        </authorList>
    </citation>
    <scope>NUCLEOTIDE SEQUENCE [LARGE SCALE GENOMIC DNA]</scope>
    <source>
        <strain evidence="6 7">DSM 29057</strain>
    </source>
</reference>
<proteinExistence type="predicted"/>
<sequence length="203" mass="22913">MSKILIIDDVFLYQLSLGEIIRELDGKSEITHVSSLHDGEAALKAVNFDLVIVDIQIQGYTVIDMIDFIGRFSNSSRIMIFSLANENVYADRCLIAGAKGFILKSSQRQQIETAIFTVLNGKRYVSENVHRMLLAAIPVALPYEPKLVPREKEVMHLVLQGLNTKEISQVMKIMESTVCTYRANIFRKLKVKNVKDLAAKVRV</sequence>
<dbReference type="Gene3D" id="3.40.50.2300">
    <property type="match status" value="1"/>
</dbReference>
<dbReference type="InterPro" id="IPR036388">
    <property type="entry name" value="WH-like_DNA-bd_sf"/>
</dbReference>
<evidence type="ECO:0000256" key="3">
    <source>
        <dbReference type="PROSITE-ProRule" id="PRU00169"/>
    </source>
</evidence>
<dbReference type="Pfam" id="PF00072">
    <property type="entry name" value="Response_reg"/>
    <property type="match status" value="1"/>
</dbReference>
<evidence type="ECO:0000313" key="7">
    <source>
        <dbReference type="Proteomes" id="UP000241964"/>
    </source>
</evidence>
<evidence type="ECO:0000256" key="1">
    <source>
        <dbReference type="ARBA" id="ARBA00022553"/>
    </source>
</evidence>
<dbReference type="PRINTS" id="PR00038">
    <property type="entry name" value="HTHLUXR"/>
</dbReference>
<dbReference type="SUPFAM" id="SSF52172">
    <property type="entry name" value="CheY-like"/>
    <property type="match status" value="1"/>
</dbReference>
<evidence type="ECO:0000256" key="2">
    <source>
        <dbReference type="ARBA" id="ARBA00023125"/>
    </source>
</evidence>
<dbReference type="SMART" id="SM00421">
    <property type="entry name" value="HTH_LUXR"/>
    <property type="match status" value="1"/>
</dbReference>
<evidence type="ECO:0000313" key="6">
    <source>
        <dbReference type="EMBL" id="PSL18242.1"/>
    </source>
</evidence>
<dbReference type="InterPro" id="IPR011006">
    <property type="entry name" value="CheY-like_superfamily"/>
</dbReference>
<dbReference type="AlphaFoldDB" id="A0A2P8F995"/>
<dbReference type="CDD" id="cd06170">
    <property type="entry name" value="LuxR_C_like"/>
    <property type="match status" value="1"/>
</dbReference>
<evidence type="ECO:0000259" key="4">
    <source>
        <dbReference type="PROSITE" id="PS50043"/>
    </source>
</evidence>